<dbReference type="KEGG" id="paro:CUV01_01690"/>
<keyword evidence="5" id="KW-1185">Reference proteome</keyword>
<dbReference type="EMBL" id="CP025408">
    <property type="protein sequence ID" value="AUH32278.1"/>
    <property type="molecule type" value="Genomic_DNA"/>
</dbReference>
<comment type="cofactor">
    <cofactor evidence="1">
        <name>pyridoxal 5'-phosphate</name>
        <dbReference type="ChEBI" id="CHEBI:597326"/>
    </cofactor>
</comment>
<protein>
    <recommendedName>
        <fullName evidence="3">Orn/DAP/Arg decarboxylase 2 N-terminal domain-containing protein</fullName>
    </recommendedName>
</protein>
<evidence type="ECO:0000313" key="4">
    <source>
        <dbReference type="EMBL" id="AUH32278.1"/>
    </source>
</evidence>
<dbReference type="PANTHER" id="PTHR43727:SF2">
    <property type="entry name" value="GROUP IV DECARBOXYLASE"/>
    <property type="match status" value="1"/>
</dbReference>
<dbReference type="InterPro" id="IPR029066">
    <property type="entry name" value="PLP-binding_barrel"/>
</dbReference>
<evidence type="ECO:0000313" key="5">
    <source>
        <dbReference type="Proteomes" id="UP000233742"/>
    </source>
</evidence>
<dbReference type="AlphaFoldDB" id="A0A2K9EBK1"/>
<proteinExistence type="predicted"/>
<feature type="domain" description="Orn/DAP/Arg decarboxylase 2 N-terminal" evidence="3">
    <location>
        <begin position="35"/>
        <end position="248"/>
    </location>
</feature>
<organism evidence="4 5">
    <name type="scientific">Paracoccus tegillarcae</name>
    <dbReference type="NCBI Taxonomy" id="1529068"/>
    <lineage>
        <taxon>Bacteria</taxon>
        <taxon>Pseudomonadati</taxon>
        <taxon>Pseudomonadota</taxon>
        <taxon>Alphaproteobacteria</taxon>
        <taxon>Rhodobacterales</taxon>
        <taxon>Paracoccaceae</taxon>
        <taxon>Paracoccus</taxon>
    </lineage>
</organism>
<dbReference type="GO" id="GO:0008836">
    <property type="term" value="F:diaminopimelate decarboxylase activity"/>
    <property type="evidence" value="ECO:0007669"/>
    <property type="project" value="TreeGrafter"/>
</dbReference>
<reference evidence="4 5" key="1">
    <citation type="submission" date="2017-12" db="EMBL/GenBank/DDBJ databases">
        <authorList>
            <person name="Hurst M.R.H."/>
        </authorList>
    </citation>
    <scope>NUCLEOTIDE SEQUENCE [LARGE SCALE GENOMIC DNA]</scope>
    <source>
        <strain evidence="4 5">BM15</strain>
    </source>
</reference>
<keyword evidence="2" id="KW-0663">Pyridoxal phosphate</keyword>
<dbReference type="RefSeq" id="WP_101458956.1">
    <property type="nucleotide sequence ID" value="NZ_CP025408.1"/>
</dbReference>
<evidence type="ECO:0000256" key="2">
    <source>
        <dbReference type="ARBA" id="ARBA00022898"/>
    </source>
</evidence>
<sequence length="258" mass="27308">MTKTVSLTDRLLSLRELPPTPAYLYDAQGLAARIALLHDHMGALFQPSFAIKSNPNLALLRLIAEQVAHIDASSFHEVERALSIGVAPHRISWSGPGKRQSELAVLAGRGITIVVEAEDEIDALAGICTDLTAPQRVVLRINPDHVPRGFGASMSGKPSQFGIDEPRATHAIDRIEGSAGLHLAGFHAYTGSNCLAAEPIAENFANLARIFTQAAAHLGRPVETLIFGAGFGLPYHPGQEPLDIAEVAAGRTGAGVVI</sequence>
<dbReference type="PANTHER" id="PTHR43727">
    <property type="entry name" value="DIAMINOPIMELATE DECARBOXYLASE"/>
    <property type="match status" value="1"/>
</dbReference>
<dbReference type="SUPFAM" id="SSF51419">
    <property type="entry name" value="PLP-binding barrel"/>
    <property type="match status" value="1"/>
</dbReference>
<name>A0A2K9EBK1_9RHOB</name>
<gene>
    <name evidence="4" type="ORF">CUV01_01690</name>
</gene>
<dbReference type="Gene3D" id="3.20.20.10">
    <property type="entry name" value="Alanine racemase"/>
    <property type="match status" value="1"/>
</dbReference>
<dbReference type="GO" id="GO:0009089">
    <property type="term" value="P:lysine biosynthetic process via diaminopimelate"/>
    <property type="evidence" value="ECO:0007669"/>
    <property type="project" value="TreeGrafter"/>
</dbReference>
<dbReference type="InterPro" id="IPR022644">
    <property type="entry name" value="De-COase2_N"/>
</dbReference>
<accession>A0A2K9EBK1</accession>
<dbReference type="Proteomes" id="UP000233742">
    <property type="component" value="Chromosome"/>
</dbReference>
<dbReference type="Pfam" id="PF02784">
    <property type="entry name" value="Orn_Arg_deC_N"/>
    <property type="match status" value="1"/>
</dbReference>
<dbReference type="OrthoDB" id="9802241at2"/>
<evidence type="ECO:0000259" key="3">
    <source>
        <dbReference type="Pfam" id="PF02784"/>
    </source>
</evidence>
<evidence type="ECO:0000256" key="1">
    <source>
        <dbReference type="ARBA" id="ARBA00001933"/>
    </source>
</evidence>